<dbReference type="InterPro" id="IPR014756">
    <property type="entry name" value="Ig_E-set"/>
</dbReference>
<accession>A0ABU3K3Z0</accession>
<dbReference type="EMBL" id="JAQOUE010000001">
    <property type="protein sequence ID" value="MDT7041090.1"/>
    <property type="molecule type" value="Genomic_DNA"/>
</dbReference>
<dbReference type="PANTHER" id="PTHR46769:SF2">
    <property type="entry name" value="FIBROCYSTIN-L ISOFORM 2 PRECURSOR-RELATED"/>
    <property type="match status" value="1"/>
</dbReference>
<dbReference type="Gene3D" id="2.60.40.10">
    <property type="entry name" value="Immunoglobulins"/>
    <property type="match status" value="5"/>
</dbReference>
<evidence type="ECO:0000256" key="2">
    <source>
        <dbReference type="SAM" id="SignalP"/>
    </source>
</evidence>
<name>A0ABU3K3Z0_9BACT</name>
<evidence type="ECO:0000256" key="1">
    <source>
        <dbReference type="ARBA" id="ARBA00022729"/>
    </source>
</evidence>
<proteinExistence type="predicted"/>
<evidence type="ECO:0000259" key="3">
    <source>
        <dbReference type="Pfam" id="PF01833"/>
    </source>
</evidence>
<feature type="chain" id="PRO_5045607574" evidence="2">
    <location>
        <begin position="24"/>
        <end position="554"/>
    </location>
</feature>
<sequence length="554" mass="59980">MKQVTCVTIFMAFICGFTNPVSAELFPASGAPGSTVTIGGGDFGEFVSTAVNRVEFNGVPALIQLWEKDLVMVKVPLEATTGPVVVLGGTNKSTMGEFTVRQVKITKIVPSEAEPGSDLTIEGENFGNTAGSRDPNTMFGVNNVLINGVKAQVKKWRPNRLEVTIPTNSKSGDVVVQLASSDPLPDGSCCAPVQYVESNPMPITLIPPISFSPTKGPIGSKVVLSGQEFGETKSPADMVLFNGKPATIADWSPRTIVVHVPLNATKGMVTLKRGGKTRNLGEFDVVESRVDKVIPEAGPIGTLLQIKGENFGVYSESGSTAYAFDFEPGQNRVEIGGVPGVIYRWQDNEIDVWVPYSAKSGPVVLKRGGMTPKPDGTCCAEKGEVELEVGHFTVLEPTVTSYSPTEAGLDEIVTIKGTGFGDFLKIAEDSRIGLHHQAHNWQNYELGADVSRSEVMINGLAALVVSWKDDEIKIRVPRRPVFGYGYPGGFHENPTKGEIVVRRGSWDLKDDGTCCQPKKWVSAVAGHFEIIPRNLPREDFYFDYTHFPERESEN</sequence>
<organism evidence="4 5">
    <name type="scientific">Candidatus Nitronereus thalassa</name>
    <dbReference type="NCBI Taxonomy" id="3020898"/>
    <lineage>
        <taxon>Bacteria</taxon>
        <taxon>Pseudomonadati</taxon>
        <taxon>Nitrospirota</taxon>
        <taxon>Nitrospiria</taxon>
        <taxon>Nitrospirales</taxon>
        <taxon>Nitrospiraceae</taxon>
        <taxon>Candidatus Nitronereus</taxon>
    </lineage>
</organism>
<dbReference type="InterPro" id="IPR052387">
    <property type="entry name" value="Fibrocystin"/>
</dbReference>
<feature type="domain" description="IPT/TIG" evidence="3">
    <location>
        <begin position="105"/>
        <end position="180"/>
    </location>
</feature>
<dbReference type="Pfam" id="PF01833">
    <property type="entry name" value="TIG"/>
    <property type="match status" value="3"/>
</dbReference>
<feature type="domain" description="IPT/TIG" evidence="3">
    <location>
        <begin position="210"/>
        <end position="270"/>
    </location>
</feature>
<dbReference type="Proteomes" id="UP001250932">
    <property type="component" value="Unassembled WGS sequence"/>
</dbReference>
<dbReference type="PANTHER" id="PTHR46769">
    <property type="entry name" value="POLYCYSTIC KIDNEY AND HEPATIC DISEASE 1 (AUTOSOMAL RECESSIVE)-LIKE 1"/>
    <property type="match status" value="1"/>
</dbReference>
<keyword evidence="5" id="KW-1185">Reference proteome</keyword>
<dbReference type="RefSeq" id="WP_313831448.1">
    <property type="nucleotide sequence ID" value="NZ_JAQOUE010000001.1"/>
</dbReference>
<feature type="signal peptide" evidence="2">
    <location>
        <begin position="1"/>
        <end position="23"/>
    </location>
</feature>
<dbReference type="InterPro" id="IPR002909">
    <property type="entry name" value="IPT_dom"/>
</dbReference>
<dbReference type="SUPFAM" id="SSF81296">
    <property type="entry name" value="E set domains"/>
    <property type="match status" value="5"/>
</dbReference>
<evidence type="ECO:0000313" key="4">
    <source>
        <dbReference type="EMBL" id="MDT7041090.1"/>
    </source>
</evidence>
<protein>
    <submittedName>
        <fullName evidence="4">IPT/TIG domain-containing protein</fullName>
    </submittedName>
</protein>
<evidence type="ECO:0000313" key="5">
    <source>
        <dbReference type="Proteomes" id="UP001250932"/>
    </source>
</evidence>
<dbReference type="InterPro" id="IPR013783">
    <property type="entry name" value="Ig-like_fold"/>
</dbReference>
<reference evidence="4 5" key="1">
    <citation type="journal article" date="2023" name="ISME J.">
        <title>Cultivation and genomic characterization of novel and ubiquitous marine nitrite-oxidizing bacteria from the Nitrospirales.</title>
        <authorList>
            <person name="Mueller A.J."/>
            <person name="Daebeler A."/>
            <person name="Herbold C.W."/>
            <person name="Kirkegaard R.H."/>
            <person name="Daims H."/>
        </authorList>
    </citation>
    <scope>NUCLEOTIDE SEQUENCE [LARGE SCALE GENOMIC DNA]</scope>
    <source>
        <strain evidence="4 5">EB</strain>
    </source>
</reference>
<comment type="caution">
    <text evidence="4">The sequence shown here is derived from an EMBL/GenBank/DDBJ whole genome shotgun (WGS) entry which is preliminary data.</text>
</comment>
<gene>
    <name evidence="4" type="ORF">PPG34_01930</name>
</gene>
<feature type="domain" description="IPT/TIG" evidence="3">
    <location>
        <begin position="397"/>
        <end position="480"/>
    </location>
</feature>
<keyword evidence="1 2" id="KW-0732">Signal</keyword>